<dbReference type="InterPro" id="IPR035909">
    <property type="entry name" value="CheB_C"/>
</dbReference>
<dbReference type="Pfam" id="PF00072">
    <property type="entry name" value="Response_reg"/>
    <property type="match status" value="1"/>
</dbReference>
<dbReference type="NCBIfam" id="NF001965">
    <property type="entry name" value="PRK00742.1"/>
    <property type="match status" value="1"/>
</dbReference>
<dbReference type="SUPFAM" id="SSF52738">
    <property type="entry name" value="Methylesterase CheB, C-terminal domain"/>
    <property type="match status" value="1"/>
</dbReference>
<dbReference type="NCBIfam" id="NF009206">
    <property type="entry name" value="PRK12555.1"/>
    <property type="match status" value="1"/>
</dbReference>
<evidence type="ECO:0000259" key="10">
    <source>
        <dbReference type="PROSITE" id="PS50122"/>
    </source>
</evidence>
<dbReference type="PROSITE" id="PS50110">
    <property type="entry name" value="RESPONSE_REGULATORY"/>
    <property type="match status" value="1"/>
</dbReference>
<reference evidence="11 12" key="1">
    <citation type="submission" date="2017-02" db="EMBL/GenBank/DDBJ databases">
        <title>Chromobacterium haemolyticum H5244.</title>
        <authorList>
            <person name="Gulvik C.A."/>
        </authorList>
    </citation>
    <scope>NUCLEOTIDE SEQUENCE [LARGE SCALE GENOMIC DNA]</scope>
    <source>
        <strain evidence="11 12">H5244</strain>
    </source>
</reference>
<gene>
    <name evidence="6" type="primary">cheB</name>
    <name evidence="11" type="ORF">B0T45_13165</name>
</gene>
<protein>
    <recommendedName>
        <fullName evidence="6">Protein-glutamate methylesterase/protein-glutamine glutaminase</fullName>
        <ecNumber evidence="6">3.1.1.61</ecNumber>
        <ecNumber evidence="6">3.5.1.44</ecNumber>
    </recommendedName>
</protein>
<dbReference type="SUPFAM" id="SSF52172">
    <property type="entry name" value="CheY-like"/>
    <property type="match status" value="1"/>
</dbReference>
<organism evidence="11 12">
    <name type="scientific">Chromobacterium haemolyticum</name>
    <dbReference type="NCBI Taxonomy" id="394935"/>
    <lineage>
        <taxon>Bacteria</taxon>
        <taxon>Pseudomonadati</taxon>
        <taxon>Pseudomonadota</taxon>
        <taxon>Betaproteobacteria</taxon>
        <taxon>Neisseriales</taxon>
        <taxon>Chromobacteriaceae</taxon>
        <taxon>Chromobacterium</taxon>
    </lineage>
</organism>
<dbReference type="GO" id="GO:0005737">
    <property type="term" value="C:cytoplasm"/>
    <property type="evidence" value="ECO:0007669"/>
    <property type="project" value="UniProtKB-SubCell"/>
</dbReference>
<comment type="function">
    <text evidence="6">Involved in chemotaxis. Part of a chemotaxis signal transduction system that modulates chemotaxis in response to various stimuli. Catalyzes the demethylation of specific methylglutamate residues introduced into the chemoreceptors (methyl-accepting chemotaxis proteins or MCP) by CheR. Also mediates the irreversible deamidation of specific glutamine residues to glutamic acid.</text>
</comment>
<feature type="domain" description="Response regulatory" evidence="9">
    <location>
        <begin position="4"/>
        <end position="121"/>
    </location>
</feature>
<dbReference type="AlphaFoldDB" id="A0A1W0CTV3"/>
<dbReference type="PANTHER" id="PTHR42872">
    <property type="entry name" value="PROTEIN-GLUTAMATE METHYLESTERASE/PROTEIN-GLUTAMINE GLUTAMINASE"/>
    <property type="match status" value="1"/>
</dbReference>
<dbReference type="PIRSF" id="PIRSF000876">
    <property type="entry name" value="RR_chemtxs_CheB"/>
    <property type="match status" value="1"/>
</dbReference>
<dbReference type="PROSITE" id="PS50122">
    <property type="entry name" value="CHEB"/>
    <property type="match status" value="1"/>
</dbReference>
<feature type="domain" description="CheB-type methylesterase" evidence="10">
    <location>
        <begin position="165"/>
        <end position="348"/>
    </location>
</feature>
<comment type="catalytic activity">
    <reaction evidence="6">
        <text>L-glutaminyl-[protein] + H2O = L-glutamyl-[protein] + NH4(+)</text>
        <dbReference type="Rhea" id="RHEA:16441"/>
        <dbReference type="Rhea" id="RHEA-COMP:10207"/>
        <dbReference type="Rhea" id="RHEA-COMP:10208"/>
        <dbReference type="ChEBI" id="CHEBI:15377"/>
        <dbReference type="ChEBI" id="CHEBI:28938"/>
        <dbReference type="ChEBI" id="CHEBI:29973"/>
        <dbReference type="ChEBI" id="CHEBI:30011"/>
        <dbReference type="EC" id="3.5.1.44"/>
    </reaction>
</comment>
<dbReference type="SMART" id="SM00448">
    <property type="entry name" value="REC"/>
    <property type="match status" value="1"/>
</dbReference>
<evidence type="ECO:0000256" key="8">
    <source>
        <dbReference type="PROSITE-ProRule" id="PRU00169"/>
    </source>
</evidence>
<keyword evidence="1 6" id="KW-0963">Cytoplasm</keyword>
<dbReference type="InterPro" id="IPR001789">
    <property type="entry name" value="Sig_transdc_resp-reg_receiver"/>
</dbReference>
<dbReference type="GO" id="GO:0006935">
    <property type="term" value="P:chemotaxis"/>
    <property type="evidence" value="ECO:0007669"/>
    <property type="project" value="UniProtKB-UniRule"/>
</dbReference>
<accession>A0A1W0CTV3</accession>
<evidence type="ECO:0000256" key="3">
    <source>
        <dbReference type="ARBA" id="ARBA00022553"/>
    </source>
</evidence>
<evidence type="ECO:0000256" key="2">
    <source>
        <dbReference type="ARBA" id="ARBA00022500"/>
    </source>
</evidence>
<dbReference type="GO" id="GO:0008984">
    <property type="term" value="F:protein-glutamate methylesterase activity"/>
    <property type="evidence" value="ECO:0007669"/>
    <property type="project" value="UniProtKB-UniRule"/>
</dbReference>
<dbReference type="InterPro" id="IPR008248">
    <property type="entry name" value="CheB-like"/>
</dbReference>
<dbReference type="GO" id="GO:0050568">
    <property type="term" value="F:protein-glutamine glutaminase activity"/>
    <property type="evidence" value="ECO:0007669"/>
    <property type="project" value="UniProtKB-UniRule"/>
</dbReference>
<evidence type="ECO:0000256" key="1">
    <source>
        <dbReference type="ARBA" id="ARBA00022490"/>
    </source>
</evidence>
<evidence type="ECO:0000259" key="9">
    <source>
        <dbReference type="PROSITE" id="PS50110"/>
    </source>
</evidence>
<dbReference type="Gene3D" id="3.40.50.2300">
    <property type="match status" value="1"/>
</dbReference>
<proteinExistence type="inferred from homology"/>
<dbReference type="HAMAP" id="MF_00099">
    <property type="entry name" value="CheB_chemtxs"/>
    <property type="match status" value="1"/>
</dbReference>
<feature type="modified residue" description="4-aspartylphosphate" evidence="6 8">
    <location>
        <position position="55"/>
    </location>
</feature>
<comment type="caution">
    <text evidence="11">The sequence shown here is derived from an EMBL/GenBank/DDBJ whole genome shotgun (WGS) entry which is preliminary data.</text>
</comment>
<comment type="subcellular location">
    <subcellularLocation>
        <location evidence="6">Cytoplasm</location>
    </subcellularLocation>
</comment>
<keyword evidence="3 6" id="KW-0597">Phosphoprotein</keyword>
<dbReference type="InterPro" id="IPR011006">
    <property type="entry name" value="CheY-like_superfamily"/>
</dbReference>
<evidence type="ECO:0000313" key="12">
    <source>
        <dbReference type="Proteomes" id="UP000192721"/>
    </source>
</evidence>
<dbReference type="EMBL" id="MUKV01000016">
    <property type="protein sequence ID" value="OQS38204.1"/>
    <property type="molecule type" value="Genomic_DNA"/>
</dbReference>
<evidence type="ECO:0000256" key="5">
    <source>
        <dbReference type="ARBA" id="ARBA00048267"/>
    </source>
</evidence>
<comment type="PTM">
    <text evidence="6">Phosphorylated by CheA. Phosphorylation of the N-terminal regulatory domain activates the methylesterase activity.</text>
</comment>
<feature type="active site" evidence="6 7">
    <location>
        <position position="204"/>
    </location>
</feature>
<feature type="active site" evidence="6 7">
    <location>
        <position position="300"/>
    </location>
</feature>
<comment type="similarity">
    <text evidence="6">Belongs to the CheB family.</text>
</comment>
<dbReference type="InterPro" id="IPR000673">
    <property type="entry name" value="Sig_transdc_resp-reg_Me-estase"/>
</dbReference>
<comment type="domain">
    <text evidence="6">Contains a C-terminal catalytic domain, and an N-terminal region which modulates catalytic activity.</text>
</comment>
<keyword evidence="4 6" id="KW-0378">Hydrolase</keyword>
<dbReference type="CDD" id="cd17541">
    <property type="entry name" value="REC_CheB-like"/>
    <property type="match status" value="1"/>
</dbReference>
<dbReference type="CDD" id="cd16432">
    <property type="entry name" value="CheB_Rec"/>
    <property type="match status" value="1"/>
</dbReference>
<dbReference type="RefSeq" id="WP_081555780.1">
    <property type="nucleotide sequence ID" value="NZ_MUKV01000016.1"/>
</dbReference>
<name>A0A1W0CTV3_9NEIS</name>
<dbReference type="Gene3D" id="3.40.50.180">
    <property type="entry name" value="Methylesterase CheB, C-terminal domain"/>
    <property type="match status" value="1"/>
</dbReference>
<evidence type="ECO:0000256" key="6">
    <source>
        <dbReference type="HAMAP-Rule" id="MF_00099"/>
    </source>
</evidence>
<dbReference type="Pfam" id="PF01339">
    <property type="entry name" value="CheB_methylest"/>
    <property type="match status" value="1"/>
</dbReference>
<dbReference type="PANTHER" id="PTHR42872:SF6">
    <property type="entry name" value="PROTEIN-GLUTAMATE METHYLESTERASE_PROTEIN-GLUTAMINE GLUTAMINASE"/>
    <property type="match status" value="1"/>
</dbReference>
<dbReference type="GO" id="GO:0000156">
    <property type="term" value="F:phosphorelay response regulator activity"/>
    <property type="evidence" value="ECO:0007669"/>
    <property type="project" value="InterPro"/>
</dbReference>
<comment type="catalytic activity">
    <reaction evidence="5 6">
        <text>[protein]-L-glutamate 5-O-methyl ester + H2O = L-glutamyl-[protein] + methanol + H(+)</text>
        <dbReference type="Rhea" id="RHEA:23236"/>
        <dbReference type="Rhea" id="RHEA-COMP:10208"/>
        <dbReference type="Rhea" id="RHEA-COMP:10311"/>
        <dbReference type="ChEBI" id="CHEBI:15377"/>
        <dbReference type="ChEBI" id="CHEBI:15378"/>
        <dbReference type="ChEBI" id="CHEBI:17790"/>
        <dbReference type="ChEBI" id="CHEBI:29973"/>
        <dbReference type="ChEBI" id="CHEBI:82795"/>
        <dbReference type="EC" id="3.1.1.61"/>
    </reaction>
</comment>
<evidence type="ECO:0000313" key="11">
    <source>
        <dbReference type="EMBL" id="OQS38204.1"/>
    </source>
</evidence>
<keyword evidence="2 6" id="KW-0145">Chemotaxis</keyword>
<dbReference type="Proteomes" id="UP000192721">
    <property type="component" value="Unassembled WGS sequence"/>
</dbReference>
<sequence>MSINVLIVDDSAVAREMLSQMLATAPDIKLLGASPDPIYAMNRMKIRWPDVIILDLAMPRMDGLTFLRQVMAERPTPVVVCSALTTEGARVSLEAMSAGAVSVLLKPLVNAKTNFAENAKRLVDEVYAAAGVRVEALKQAAPSGYPAPKLTADAILDAPPERRRPAQGTERVIALGASTGGTQALEFLLQRLPPHCPGMAVVQHMPEGFTSIFASRLNELAQVEVREARNGDVVSAGKVLIAPGGQHLLLHRRQKQFVAEVKGGPPVSRHRPSVDVLFRSVAVSAGANAVGVILTGMGDDGARGMREMHDAGARTLAQDEASCVVFGMPQAAIARGGVDEVMSLERLARLLQGLRG</sequence>
<evidence type="ECO:0000256" key="4">
    <source>
        <dbReference type="ARBA" id="ARBA00022801"/>
    </source>
</evidence>
<evidence type="ECO:0000256" key="7">
    <source>
        <dbReference type="PROSITE-ProRule" id="PRU00050"/>
    </source>
</evidence>
<feature type="active site" evidence="6 7">
    <location>
        <position position="178"/>
    </location>
</feature>
<dbReference type="EC" id="3.5.1.44" evidence="6"/>
<dbReference type="EC" id="3.1.1.61" evidence="6"/>